<name>A0A7K4EA65_9PSED</name>
<dbReference type="EMBL" id="AMWJ02000001">
    <property type="protein sequence ID" value="NNJ14527.1"/>
    <property type="molecule type" value="Genomic_DNA"/>
</dbReference>
<evidence type="ECO:0000313" key="2">
    <source>
        <dbReference type="Proteomes" id="UP000010448"/>
    </source>
</evidence>
<protein>
    <submittedName>
        <fullName evidence="1">Uncharacterized protein</fullName>
    </submittedName>
</protein>
<dbReference type="Proteomes" id="UP000010448">
    <property type="component" value="Unassembled WGS sequence"/>
</dbReference>
<dbReference type="AlphaFoldDB" id="A0A7K4EA65"/>
<sequence length="265" mass="28524">MSLKVAEYLTLLNEVLYEGVERVASKVDQQFRKPAERKVRAMLLSNYIAPALGSNHARLIDIVVWTTESAESLKARLETLSGGLGDGLDDALRNVSVSVSIGSAALKTGMKDLAHHLSLTAEDARLLAGESMRRMRNAVSFNGTGVANLGMSVGSLYFQQDALRRSYQNMLKTIGDEHDEAVAAVLSASVGVMGAGVEIVGGVIQTFRPDLKVSVRSAGQVVPVELGGGFCNSVGRLCRWLVCLRGCSMRWLRGGRTELAMKRQG</sequence>
<gene>
    <name evidence="1" type="ORF">CSV86_004315</name>
</gene>
<reference evidence="1 2" key="1">
    <citation type="journal article" date="2013" name="Genome Announc.">
        <title>Genome Sequence of Naphthalene-Degrading Soil Bacterium Pseudomonas putida CSV86.</title>
        <authorList>
            <person name="Phale P.S."/>
            <person name="Paliwal V."/>
            <person name="Raju S.C."/>
            <person name="Modak A."/>
            <person name="Purohit H.J."/>
        </authorList>
    </citation>
    <scope>NUCLEOTIDE SEQUENCE [LARGE SCALE GENOMIC DNA]</scope>
    <source>
        <strain evidence="1 2">CSV86</strain>
    </source>
</reference>
<comment type="caution">
    <text evidence="1">The sequence shown here is derived from an EMBL/GenBank/DDBJ whole genome shotgun (WGS) entry which is preliminary data.</text>
</comment>
<dbReference type="RefSeq" id="WP_170394387.1">
    <property type="nucleotide sequence ID" value="NZ_AMWJ02000001.1"/>
</dbReference>
<accession>A0A7K4EA65</accession>
<evidence type="ECO:0000313" key="1">
    <source>
        <dbReference type="EMBL" id="NNJ14527.1"/>
    </source>
</evidence>
<keyword evidence="2" id="KW-1185">Reference proteome</keyword>
<organism evidence="1 2">
    <name type="scientific">Pseudomonas bharatica CSV86</name>
    <dbReference type="NCBI Taxonomy" id="1005395"/>
    <lineage>
        <taxon>Bacteria</taxon>
        <taxon>Pseudomonadati</taxon>
        <taxon>Pseudomonadota</taxon>
        <taxon>Gammaproteobacteria</taxon>
        <taxon>Pseudomonadales</taxon>
        <taxon>Pseudomonadaceae</taxon>
        <taxon>Pseudomonas</taxon>
        <taxon>Pseudomonas bharatica</taxon>
    </lineage>
</organism>
<proteinExistence type="predicted"/>